<dbReference type="EMBL" id="LR797440">
    <property type="protein sequence ID" value="CAB4216915.1"/>
    <property type="molecule type" value="Genomic_DNA"/>
</dbReference>
<name>A0A6J5RAL9_9CAUD</name>
<evidence type="ECO:0000313" key="3">
    <source>
        <dbReference type="EMBL" id="CAB4216915.1"/>
    </source>
</evidence>
<dbReference type="EMBL" id="LR796906">
    <property type="protein sequence ID" value="CAB4173969.1"/>
    <property type="molecule type" value="Genomic_DNA"/>
</dbReference>
<organism evidence="2">
    <name type="scientific">uncultured Caudovirales phage</name>
    <dbReference type="NCBI Taxonomy" id="2100421"/>
    <lineage>
        <taxon>Viruses</taxon>
        <taxon>Duplodnaviria</taxon>
        <taxon>Heunggongvirae</taxon>
        <taxon>Uroviricota</taxon>
        <taxon>Caudoviricetes</taxon>
        <taxon>Peduoviridae</taxon>
        <taxon>Maltschvirus</taxon>
        <taxon>Maltschvirus maltsch</taxon>
    </lineage>
</organism>
<gene>
    <name evidence="2" type="ORF">UFOVP1255_1</name>
    <name evidence="3" type="ORF">UFOVP1496_22</name>
    <name evidence="1" type="ORF">UFOVP973_21</name>
</gene>
<dbReference type="EMBL" id="LR797203">
    <property type="protein sequence ID" value="CAB4194019.1"/>
    <property type="molecule type" value="Genomic_DNA"/>
</dbReference>
<evidence type="ECO:0000313" key="1">
    <source>
        <dbReference type="EMBL" id="CAB4173969.1"/>
    </source>
</evidence>
<accession>A0A6J5RAL9</accession>
<sequence length="136" mass="15552">MNTAATFRTTSEINVKARVKALCFGDDERLINPGDLLLEMVNTEQGDRLGANQTRFEVYISGRDIEQLLGQVERAAYLWRQNDWLRETTSRVLTEQELKAREPIPIVPTKRPVVDYAMAKVLTERNMSEPVPKLFG</sequence>
<reference evidence="2" key="1">
    <citation type="submission" date="2020-05" db="EMBL/GenBank/DDBJ databases">
        <authorList>
            <person name="Chiriac C."/>
            <person name="Salcher M."/>
            <person name="Ghai R."/>
            <person name="Kavagutti S V."/>
        </authorList>
    </citation>
    <scope>NUCLEOTIDE SEQUENCE</scope>
</reference>
<proteinExistence type="predicted"/>
<evidence type="ECO:0000313" key="2">
    <source>
        <dbReference type="EMBL" id="CAB4194019.1"/>
    </source>
</evidence>
<protein>
    <submittedName>
        <fullName evidence="2">Uncharacterized protein</fullName>
    </submittedName>
</protein>